<feature type="domain" description="Thioredoxin" evidence="2">
    <location>
        <begin position="400"/>
        <end position="499"/>
    </location>
</feature>
<dbReference type="Pfam" id="PF13848">
    <property type="entry name" value="Thioredoxin_6"/>
    <property type="match status" value="1"/>
</dbReference>
<dbReference type="Pfam" id="PF24510">
    <property type="entry name" value="TXNDC16_3rd"/>
    <property type="match status" value="1"/>
</dbReference>
<evidence type="ECO:0000259" key="3">
    <source>
        <dbReference type="Pfam" id="PF24508"/>
    </source>
</evidence>
<dbReference type="InterPro" id="IPR057639">
    <property type="entry name" value="TXNDC16_N"/>
</dbReference>
<gene>
    <name evidence="7" type="primary">TXNDC16</name>
</gene>
<dbReference type="Pfam" id="PF24508">
    <property type="entry name" value="TXNDC16_N"/>
    <property type="match status" value="1"/>
</dbReference>
<accession>A0ABM3TE36</accession>
<dbReference type="Proteomes" id="UP001652580">
    <property type="component" value="Chromosome 3"/>
</dbReference>
<proteinExistence type="predicted"/>
<dbReference type="GeneID" id="103006746"/>
<dbReference type="PANTHER" id="PTHR22699:SF1">
    <property type="entry name" value="THIOREDOXIN DOMAIN-CONTAINING PROTEIN 16"/>
    <property type="match status" value="1"/>
</dbReference>
<dbReference type="InterPro" id="IPR013766">
    <property type="entry name" value="Thioredoxin_domain"/>
</dbReference>
<dbReference type="InterPro" id="IPR057642">
    <property type="entry name" value="TXNDC16_2nd"/>
</dbReference>
<reference evidence="7" key="1">
    <citation type="submission" date="2025-08" db="UniProtKB">
        <authorList>
            <consortium name="RefSeq"/>
        </authorList>
    </citation>
    <scope>IDENTIFICATION</scope>
</reference>
<keyword evidence="6" id="KW-1185">Reference proteome</keyword>
<dbReference type="Pfam" id="PF24509">
    <property type="entry name" value="TXNDC16_2nd"/>
    <property type="match status" value="1"/>
</dbReference>
<dbReference type="CDD" id="cd02961">
    <property type="entry name" value="PDI_a_family"/>
    <property type="match status" value="1"/>
</dbReference>
<feature type="domain" description="TXNDC16 N-terminal" evidence="3">
    <location>
        <begin position="33"/>
        <end position="136"/>
    </location>
</feature>
<dbReference type="InterPro" id="IPR057645">
    <property type="entry name" value="TXNDC16_3rd"/>
</dbReference>
<feature type="domain" description="TXNDC16 third thioredoxin-like" evidence="5">
    <location>
        <begin position="257"/>
        <end position="347"/>
    </location>
</feature>
<organism evidence="6 7">
    <name type="scientific">Balaenoptera acutorostrata</name>
    <name type="common">Common minke whale</name>
    <name type="synonym">Balaena rostrata</name>
    <dbReference type="NCBI Taxonomy" id="9767"/>
    <lineage>
        <taxon>Eukaryota</taxon>
        <taxon>Metazoa</taxon>
        <taxon>Chordata</taxon>
        <taxon>Craniata</taxon>
        <taxon>Vertebrata</taxon>
        <taxon>Euteleostomi</taxon>
        <taxon>Mammalia</taxon>
        <taxon>Eutheria</taxon>
        <taxon>Laurasiatheria</taxon>
        <taxon>Artiodactyla</taxon>
        <taxon>Whippomorpha</taxon>
        <taxon>Cetacea</taxon>
        <taxon>Mysticeti</taxon>
        <taxon>Balaenopteridae</taxon>
        <taxon>Balaenoptera</taxon>
    </lineage>
</organism>
<dbReference type="Pfam" id="PF00085">
    <property type="entry name" value="Thioredoxin"/>
    <property type="match status" value="1"/>
</dbReference>
<evidence type="ECO:0000259" key="4">
    <source>
        <dbReference type="Pfam" id="PF24509"/>
    </source>
</evidence>
<name>A0ABM3TE36_BALAC</name>
<evidence type="ECO:0000259" key="5">
    <source>
        <dbReference type="Pfam" id="PF24510"/>
    </source>
</evidence>
<dbReference type="Gene3D" id="3.40.30.10">
    <property type="entry name" value="Glutaredoxin"/>
    <property type="match status" value="2"/>
</dbReference>
<feature type="domain" description="TXNDC16 second thioredoxin-like" evidence="4">
    <location>
        <begin position="137"/>
        <end position="256"/>
    </location>
</feature>
<dbReference type="InterPro" id="IPR040090">
    <property type="entry name" value="TXNDC16"/>
</dbReference>
<dbReference type="PANTHER" id="PTHR22699">
    <property type="entry name" value="THIOREDOXIN DOMAIN-CONTAINING PROTEIN 16"/>
    <property type="match status" value="1"/>
</dbReference>
<evidence type="ECO:0000313" key="6">
    <source>
        <dbReference type="Proteomes" id="UP001652580"/>
    </source>
</evidence>
<dbReference type="RefSeq" id="XP_057400352.1">
    <property type="nucleotide sequence ID" value="XM_057544369.1"/>
</dbReference>
<feature type="transmembrane region" description="Helical" evidence="1">
    <location>
        <begin position="12"/>
        <end position="30"/>
    </location>
</feature>
<sequence length="739" mass="83033">MQPQLMMSSSFNALRVGISFVMMCIFYMSAVDSLPELSPQKFFSTLQPGKATLAYFCQADSPSTSIFLEELNEADKPLQDYGISVAKVNCVTEETSRYCGSEKDLMKAYLFRGHILLREFPTDTLFDVDAIVAHVLFALLFNEVKYITTLEDLQNTENALKGKANIAFSYVRAIGTPEHRAVMEAAFVYGTTYQFVLTTEIALLESIGTEDIEYAHLYFFHCKPVLDLTQQCRRTLMEQSLTTLNIHRFIKTMEAPLLTEVAEDPQQVSTVHLQLGLPLVFIVSQQATYEADRTTAEWVAWRLLGKAGVLLLLRDSLEVEIPQNANVVFKRAEEGVPVEFLVLNNIDLIVSHVESNMHIEETHEDEDNDIEGPDMDIQDDEVAETVYRDRKRQLPLELTVELTEETFNETVTASDSIVLFYAGWQAVSMAFLQSYIDVAIKLKGTSTMLLTRVNCADWSHVCAKQNVTEFPLVKMYKEGENPVSYAGMLGTEDLLKFIQLNRISCPVNIMSVQEAEEYLSGKLHKDLISYSSVSVLGLFSPTMTTAKEEFMEAGNYLKGYVITGIYSEEDVLTLSNKYAVTLPALLLARHKEGKIESISLANVHAQEIVQIITNASLETFPEITVENLPTYLRLQKPLLILFSDGSINPQHKKAILTLVKEKHLDSLTPCWLNLKNTPVGRAILQAYFDTLPPLPLLAVVNLHSGGQVFAFPSDQAITEQNLLLWLKKLEAGLESHIRL</sequence>
<keyword evidence="1" id="KW-0472">Membrane</keyword>
<evidence type="ECO:0000259" key="2">
    <source>
        <dbReference type="Pfam" id="PF00085"/>
    </source>
</evidence>
<keyword evidence="1" id="KW-0812">Transmembrane</keyword>
<evidence type="ECO:0000313" key="7">
    <source>
        <dbReference type="RefSeq" id="XP_057400352.1"/>
    </source>
</evidence>
<dbReference type="SUPFAM" id="SSF52833">
    <property type="entry name" value="Thioredoxin-like"/>
    <property type="match status" value="1"/>
</dbReference>
<evidence type="ECO:0000256" key="1">
    <source>
        <dbReference type="SAM" id="Phobius"/>
    </source>
</evidence>
<protein>
    <submittedName>
        <fullName evidence="7">Thioredoxin domain-containing protein 16 isoform X2</fullName>
    </submittedName>
</protein>
<keyword evidence="1" id="KW-1133">Transmembrane helix</keyword>
<dbReference type="InterPro" id="IPR036249">
    <property type="entry name" value="Thioredoxin-like_sf"/>
</dbReference>